<evidence type="ECO:0000256" key="1">
    <source>
        <dbReference type="ARBA" id="ARBA00022737"/>
    </source>
</evidence>
<dbReference type="RefSeq" id="XP_019859414.1">
    <property type="nucleotide sequence ID" value="XM_020003855.1"/>
</dbReference>
<dbReference type="Gene3D" id="1.25.40.20">
    <property type="entry name" value="Ankyrin repeat-containing domain"/>
    <property type="match status" value="1"/>
</dbReference>
<protein>
    <submittedName>
        <fullName evidence="4">Uncharacterized protein</fullName>
    </submittedName>
</protein>
<reference evidence="4" key="2">
    <citation type="submission" date="2024-06" db="UniProtKB">
        <authorList>
            <consortium name="EnsemblMetazoa"/>
        </authorList>
    </citation>
    <scope>IDENTIFICATION</scope>
</reference>
<name>A0AAN0JQV7_AMPQE</name>
<accession>A0AAN0JQV7</accession>
<reference evidence="5" key="1">
    <citation type="journal article" date="2010" name="Nature">
        <title>The Amphimedon queenslandica genome and the evolution of animal complexity.</title>
        <authorList>
            <person name="Srivastava M."/>
            <person name="Simakov O."/>
            <person name="Chapman J."/>
            <person name="Fahey B."/>
            <person name="Gauthier M.E."/>
            <person name="Mitros T."/>
            <person name="Richards G.S."/>
            <person name="Conaco C."/>
            <person name="Dacre M."/>
            <person name="Hellsten U."/>
            <person name="Larroux C."/>
            <person name="Putnam N.H."/>
            <person name="Stanke M."/>
            <person name="Adamska M."/>
            <person name="Darling A."/>
            <person name="Degnan S.M."/>
            <person name="Oakley T.H."/>
            <person name="Plachetzki D.C."/>
            <person name="Zhai Y."/>
            <person name="Adamski M."/>
            <person name="Calcino A."/>
            <person name="Cummins S.F."/>
            <person name="Goodstein D.M."/>
            <person name="Harris C."/>
            <person name="Jackson D.J."/>
            <person name="Leys S.P."/>
            <person name="Shu S."/>
            <person name="Woodcroft B.J."/>
            <person name="Vervoort M."/>
            <person name="Kosik K.S."/>
            <person name="Manning G."/>
            <person name="Degnan B.M."/>
            <person name="Rokhsar D.S."/>
        </authorList>
    </citation>
    <scope>NUCLEOTIDE SEQUENCE [LARGE SCALE GENOMIC DNA]</scope>
</reference>
<dbReference type="PROSITE" id="PS50088">
    <property type="entry name" value="ANK_REPEAT"/>
    <property type="match status" value="1"/>
</dbReference>
<dbReference type="Proteomes" id="UP000007879">
    <property type="component" value="Unassembled WGS sequence"/>
</dbReference>
<dbReference type="SMART" id="SM00248">
    <property type="entry name" value="ANK"/>
    <property type="match status" value="2"/>
</dbReference>
<keyword evidence="2 3" id="KW-0040">ANK repeat</keyword>
<evidence type="ECO:0000313" key="5">
    <source>
        <dbReference type="Proteomes" id="UP000007879"/>
    </source>
</evidence>
<feature type="repeat" description="ANK" evidence="3">
    <location>
        <begin position="128"/>
        <end position="152"/>
    </location>
</feature>
<keyword evidence="5" id="KW-1185">Reference proteome</keyword>
<organism evidence="4 5">
    <name type="scientific">Amphimedon queenslandica</name>
    <name type="common">Sponge</name>
    <dbReference type="NCBI Taxonomy" id="400682"/>
    <lineage>
        <taxon>Eukaryota</taxon>
        <taxon>Metazoa</taxon>
        <taxon>Porifera</taxon>
        <taxon>Demospongiae</taxon>
        <taxon>Heteroscleromorpha</taxon>
        <taxon>Haplosclerida</taxon>
        <taxon>Niphatidae</taxon>
        <taxon>Amphimedon</taxon>
    </lineage>
</organism>
<evidence type="ECO:0000256" key="3">
    <source>
        <dbReference type="PROSITE-ProRule" id="PRU00023"/>
    </source>
</evidence>
<evidence type="ECO:0000256" key="2">
    <source>
        <dbReference type="ARBA" id="ARBA00023043"/>
    </source>
</evidence>
<keyword evidence="1" id="KW-0677">Repeat</keyword>
<dbReference type="PROSITE" id="PS50297">
    <property type="entry name" value="ANK_REP_REGION"/>
    <property type="match status" value="1"/>
</dbReference>
<evidence type="ECO:0000313" key="4">
    <source>
        <dbReference type="EnsemblMetazoa" id="XP_019859414.1"/>
    </source>
</evidence>
<dbReference type="Pfam" id="PF12796">
    <property type="entry name" value="Ank_2"/>
    <property type="match status" value="1"/>
</dbReference>
<dbReference type="InterPro" id="IPR036770">
    <property type="entry name" value="Ankyrin_rpt-contain_sf"/>
</dbReference>
<dbReference type="InterPro" id="IPR002110">
    <property type="entry name" value="Ankyrin_rpt"/>
</dbReference>
<dbReference type="PANTHER" id="PTHR24171:SF10">
    <property type="entry name" value="ANKYRIN REPEAT DOMAIN-CONTAINING PROTEIN 29-LIKE"/>
    <property type="match status" value="1"/>
</dbReference>
<dbReference type="PANTHER" id="PTHR24171">
    <property type="entry name" value="ANKYRIN REPEAT DOMAIN-CONTAINING PROTEIN 39-RELATED"/>
    <property type="match status" value="1"/>
</dbReference>
<dbReference type="GeneID" id="109587620"/>
<dbReference type="KEGG" id="aqu:109587620"/>
<dbReference type="AlphaFoldDB" id="A0AAN0JQV7"/>
<sequence length="167" mass="17815">SEIVVSANINLVTPAIYSERASLERASLDSACLAVGVTIFDAKVISQFMFSSEGNIPTTSATTLRAEDVSVGKEVESSRLGRESIRSIKSHTKSEEAICLIEAIKKDNIGIVEVQLKQGADPNIADTYDNTPLHCASEAGNANIIKLLITKGKADVNAVNKVKLLTK</sequence>
<dbReference type="SUPFAM" id="SSF48403">
    <property type="entry name" value="Ankyrin repeat"/>
    <property type="match status" value="1"/>
</dbReference>
<proteinExistence type="predicted"/>
<dbReference type="EnsemblMetazoa" id="XM_020003855.1">
    <property type="protein sequence ID" value="XP_019859414.1"/>
    <property type="gene ID" value="LOC109587620"/>
</dbReference>